<comment type="caution">
    <text evidence="1">The sequence shown here is derived from an EMBL/GenBank/DDBJ whole genome shotgun (WGS) entry which is preliminary data.</text>
</comment>
<organism evidence="1 2">
    <name type="scientific">Allofournierella massiliensis</name>
    <dbReference type="NCBI Taxonomy" id="1650663"/>
    <lineage>
        <taxon>Bacteria</taxon>
        <taxon>Bacillati</taxon>
        <taxon>Bacillota</taxon>
        <taxon>Clostridia</taxon>
        <taxon>Eubacteriales</taxon>
        <taxon>Oscillospiraceae</taxon>
        <taxon>Allofournierella</taxon>
    </lineage>
</organism>
<reference evidence="1 2" key="3">
    <citation type="submission" date="2023-06" db="EMBL/GenBank/DDBJ databases">
        <authorList>
            <person name="Zeman M."/>
            <person name="Kubasova T."/>
            <person name="Jahodarova E."/>
            <person name="Nykrynova M."/>
            <person name="Rychlik I."/>
        </authorList>
    </citation>
    <scope>NUCLEOTIDE SEQUENCE [LARGE SCALE GENOMIC DNA]</scope>
    <source>
        <strain evidence="1 2">ET340</strain>
    </source>
</reference>
<keyword evidence="2" id="KW-1185">Reference proteome</keyword>
<proteinExistence type="predicted"/>
<evidence type="ECO:0000313" key="1">
    <source>
        <dbReference type="EMBL" id="MDM8200779.1"/>
    </source>
</evidence>
<protein>
    <submittedName>
        <fullName evidence="1">Abi family protein</fullName>
    </submittedName>
</protein>
<dbReference type="Pfam" id="PF07751">
    <property type="entry name" value="Abi_2"/>
    <property type="match status" value="1"/>
</dbReference>
<accession>A0ABT7UPI8</accession>
<gene>
    <name evidence="1" type="ORF">QUW08_05645</name>
</gene>
<evidence type="ECO:0000313" key="2">
    <source>
        <dbReference type="Proteomes" id="UP001529380"/>
    </source>
</evidence>
<dbReference type="InterPro" id="IPR011664">
    <property type="entry name" value="Abi_system_AbiD/AbiF-like"/>
</dbReference>
<name>A0ABT7UPI8_9FIRM</name>
<dbReference type="EMBL" id="JAUDCL010000007">
    <property type="protein sequence ID" value="MDM8200779.1"/>
    <property type="molecule type" value="Genomic_DNA"/>
</dbReference>
<reference evidence="1 2" key="1">
    <citation type="submission" date="2023-06" db="EMBL/GenBank/DDBJ databases">
        <title>Identification and characterization of horizontal gene transfer across gut microbiota members of farm animals based on homology search.</title>
        <authorList>
            <person name="Schwarzerova J."/>
            <person name="Nykrynova M."/>
            <person name="Jureckova K."/>
            <person name="Cejkova D."/>
            <person name="Rychlik I."/>
        </authorList>
    </citation>
    <scope>NUCLEOTIDE SEQUENCE [LARGE SCALE GENOMIC DNA]</scope>
    <source>
        <strain evidence="1 2">ET340</strain>
    </source>
</reference>
<reference evidence="2" key="2">
    <citation type="submission" date="2023-06" db="EMBL/GenBank/DDBJ databases">
        <title>Identification and characterization of horizontal gene transfer across gut microbiota members of farm animals based on homology search.</title>
        <authorList>
            <person name="Zeman M."/>
            <person name="Kubasova T."/>
            <person name="Jahodarova E."/>
            <person name="Nykrynova M."/>
            <person name="Rychlik I."/>
        </authorList>
    </citation>
    <scope>NUCLEOTIDE SEQUENCE [LARGE SCALE GENOMIC DNA]</scope>
    <source>
        <strain evidence="2">ET340</strain>
    </source>
</reference>
<dbReference type="Proteomes" id="UP001529380">
    <property type="component" value="Unassembled WGS sequence"/>
</dbReference>
<sequence>MPTTTGAKPFLNYDEQLALLRERGLIIANPAAAKETLRKTNYYRFSAYSLTLRKDDVFYPQVTFEDIETLYHFDAEIRKIVFEFGSIAEIAARSYIAYYHAEKYGPLGYLNNQNFQSEQYHAAFLQKLYQALDKSSDPFVLHHRNEKGGVYPFWVAVEEITFGALSLLYKNMLAEDRANIARTYYGIPRKYVENAMQCAVVARNMAAHGGRFYNRKNLKPAVLLPVALERAGVKNDQSFAYLYALYVLLPDEHRLTFINAIRHAFRKYSFAQPRYLGFPEDWENLILQPGSARRLQNHQ</sequence>